<keyword evidence="4" id="KW-1003">Cell membrane</keyword>
<feature type="transmembrane region" description="Helical" evidence="9">
    <location>
        <begin position="170"/>
        <end position="192"/>
    </location>
</feature>
<keyword evidence="6 9" id="KW-1133">Transmembrane helix</keyword>
<dbReference type="GO" id="GO:0005886">
    <property type="term" value="C:plasma membrane"/>
    <property type="evidence" value="ECO:0007669"/>
    <property type="project" value="UniProtKB-SubCell"/>
</dbReference>
<gene>
    <name evidence="11" type="ORF">G3I43_06165</name>
</gene>
<evidence type="ECO:0000256" key="4">
    <source>
        <dbReference type="ARBA" id="ARBA00022475"/>
    </source>
</evidence>
<feature type="transmembrane region" description="Helical" evidence="9">
    <location>
        <begin position="364"/>
        <end position="390"/>
    </location>
</feature>
<dbReference type="Pfam" id="PF07690">
    <property type="entry name" value="MFS_1"/>
    <property type="match status" value="1"/>
</dbReference>
<keyword evidence="5 9" id="KW-0812">Transmembrane</keyword>
<comment type="similarity">
    <text evidence="2">Belongs to the major facilitator superfamily. TCR/Tet family.</text>
</comment>
<evidence type="ECO:0000256" key="1">
    <source>
        <dbReference type="ARBA" id="ARBA00004651"/>
    </source>
</evidence>
<dbReference type="PANTHER" id="PTHR23501">
    <property type="entry name" value="MAJOR FACILITATOR SUPERFAMILY"/>
    <property type="match status" value="1"/>
</dbReference>
<evidence type="ECO:0000256" key="6">
    <source>
        <dbReference type="ARBA" id="ARBA00022989"/>
    </source>
</evidence>
<proteinExistence type="inferred from homology"/>
<comment type="caution">
    <text evidence="11">The sequence shown here is derived from an EMBL/GenBank/DDBJ whole genome shotgun (WGS) entry which is preliminary data.</text>
</comment>
<evidence type="ECO:0000256" key="7">
    <source>
        <dbReference type="ARBA" id="ARBA00023136"/>
    </source>
</evidence>
<dbReference type="InterPro" id="IPR020846">
    <property type="entry name" value="MFS_dom"/>
</dbReference>
<dbReference type="InterPro" id="IPR011701">
    <property type="entry name" value="MFS"/>
</dbReference>
<dbReference type="InterPro" id="IPR036259">
    <property type="entry name" value="MFS_trans_sf"/>
</dbReference>
<comment type="subcellular location">
    <subcellularLocation>
        <location evidence="1">Cell membrane</location>
        <topology evidence="1">Multi-pass membrane protein</topology>
    </subcellularLocation>
</comment>
<evidence type="ECO:0000256" key="9">
    <source>
        <dbReference type="SAM" id="Phobius"/>
    </source>
</evidence>
<dbReference type="CDD" id="cd17502">
    <property type="entry name" value="MFS_Azr1_MDR_like"/>
    <property type="match status" value="1"/>
</dbReference>
<reference evidence="11" key="1">
    <citation type="submission" date="2020-01" db="EMBL/GenBank/DDBJ databases">
        <title>Insect and environment-associated Actinomycetes.</title>
        <authorList>
            <person name="Currrie C."/>
            <person name="Chevrette M."/>
            <person name="Carlson C."/>
            <person name="Stubbendieck R."/>
            <person name="Wendt-Pienkowski E."/>
        </authorList>
    </citation>
    <scope>NUCLEOTIDE SEQUENCE</scope>
    <source>
        <strain evidence="11">SID505</strain>
    </source>
</reference>
<organism evidence="11">
    <name type="scientific">Streptomyces anulatus</name>
    <name type="common">Streptomyces chrysomallus</name>
    <dbReference type="NCBI Taxonomy" id="1892"/>
    <lineage>
        <taxon>Bacteria</taxon>
        <taxon>Bacillati</taxon>
        <taxon>Actinomycetota</taxon>
        <taxon>Actinomycetes</taxon>
        <taxon>Kitasatosporales</taxon>
        <taxon>Streptomycetaceae</taxon>
        <taxon>Streptomyces</taxon>
    </lineage>
</organism>
<dbReference type="PRINTS" id="PR01036">
    <property type="entry name" value="TCRTETB"/>
</dbReference>
<dbReference type="GO" id="GO:0022857">
    <property type="term" value="F:transmembrane transporter activity"/>
    <property type="evidence" value="ECO:0007669"/>
    <property type="project" value="InterPro"/>
</dbReference>
<evidence type="ECO:0000256" key="5">
    <source>
        <dbReference type="ARBA" id="ARBA00022692"/>
    </source>
</evidence>
<feature type="transmembrane region" description="Helical" evidence="9">
    <location>
        <begin position="17"/>
        <end position="42"/>
    </location>
</feature>
<dbReference type="Gene3D" id="1.20.1250.20">
    <property type="entry name" value="MFS general substrate transporter like domains"/>
    <property type="match status" value="1"/>
</dbReference>
<keyword evidence="7 9" id="KW-0472">Membrane</keyword>
<feature type="domain" description="Major facilitator superfamily (MFS) profile" evidence="10">
    <location>
        <begin position="20"/>
        <end position="497"/>
    </location>
</feature>
<name>A0A6G3SLL2_STRAQ</name>
<dbReference type="AlphaFoldDB" id="A0A6G3SLL2"/>
<feature type="transmembrane region" description="Helical" evidence="9">
    <location>
        <begin position="110"/>
        <end position="134"/>
    </location>
</feature>
<dbReference type="PANTHER" id="PTHR23501:SF197">
    <property type="entry name" value="COMD"/>
    <property type="match status" value="1"/>
</dbReference>
<dbReference type="SUPFAM" id="SSF103473">
    <property type="entry name" value="MFS general substrate transporter"/>
    <property type="match status" value="1"/>
</dbReference>
<feature type="compositionally biased region" description="Low complexity" evidence="8">
    <location>
        <begin position="506"/>
        <end position="518"/>
    </location>
</feature>
<feature type="transmembrane region" description="Helical" evidence="9">
    <location>
        <begin position="232"/>
        <end position="254"/>
    </location>
</feature>
<feature type="transmembrane region" description="Helical" evidence="9">
    <location>
        <begin position="146"/>
        <end position="164"/>
    </location>
</feature>
<accession>A0A6G3SLL2</accession>
<dbReference type="FunFam" id="1.20.1720.10:FF:000004">
    <property type="entry name" value="EmrB/QacA family drug resistance transporter"/>
    <property type="match status" value="1"/>
</dbReference>
<feature type="transmembrane region" description="Helical" evidence="9">
    <location>
        <begin position="275"/>
        <end position="297"/>
    </location>
</feature>
<evidence type="ECO:0000313" key="11">
    <source>
        <dbReference type="EMBL" id="NEB83770.1"/>
    </source>
</evidence>
<feature type="transmembrane region" description="Helical" evidence="9">
    <location>
        <begin position="411"/>
        <end position="431"/>
    </location>
</feature>
<dbReference type="Gene3D" id="1.20.1720.10">
    <property type="entry name" value="Multidrug resistance protein D"/>
    <property type="match status" value="1"/>
</dbReference>
<feature type="transmembrane region" description="Helical" evidence="9">
    <location>
        <begin position="339"/>
        <end position="358"/>
    </location>
</feature>
<feature type="transmembrane region" description="Helical" evidence="9">
    <location>
        <begin position="204"/>
        <end position="226"/>
    </location>
</feature>
<feature type="transmembrane region" description="Helical" evidence="9">
    <location>
        <begin position="470"/>
        <end position="492"/>
    </location>
</feature>
<sequence length="530" mass="53670">MPQDEAPPALAVSKRQLYAVIAAALLAMLLGALDGMIVGTAMPQIVGELGGFDRLSWVVTVYLLAIAVTTPVWGKLGDMYGRKGAFAISIVVFVLGSVLSGAAQDMTQLIIFRALQGLGAGGLMVGALALIGTLIPPREQGKYQGVMSAVMGLAMVSGPLVGGVITDQLGWRWCFYVNVPVGALALLLISGLRLPRTPRSGARVDYPGVLLLAVAVSALVLVTTWGGRELAWTSPVLLTVAACGVAALLALLVVERRADEAVLPLALFRTANFSLITLVGLLLGAVLTSAVTFLPILGQSSQGSSATGSGLLLLPMFGAMVLVGLFAGRFITATGKYKIVVLLGGFFLVAGSFLLVPVDRDTSPYFSGACMAALGIGMGLLTQTTILISLQSAPIEDLGAASGAATLARTLGGSIGVAVSGALFAGAVSRVPAPDSAAPSPEGAATLDPAALAQLPAAVRESYQSAVAQGASHVFVFTGVLAAVALAAAFFLREVPLRSAGAPQDSGGSASTGAGHTGPAESRNGKRNPT</sequence>
<feature type="transmembrane region" description="Helical" evidence="9">
    <location>
        <begin position="85"/>
        <end position="104"/>
    </location>
</feature>
<feature type="region of interest" description="Disordered" evidence="8">
    <location>
        <begin position="500"/>
        <end position="530"/>
    </location>
</feature>
<keyword evidence="3" id="KW-0813">Transport</keyword>
<dbReference type="EMBL" id="JAAGMK010000152">
    <property type="protein sequence ID" value="NEB83770.1"/>
    <property type="molecule type" value="Genomic_DNA"/>
</dbReference>
<feature type="transmembrane region" description="Helical" evidence="9">
    <location>
        <begin position="54"/>
        <end position="73"/>
    </location>
</feature>
<dbReference type="PROSITE" id="PS50850">
    <property type="entry name" value="MFS"/>
    <property type="match status" value="1"/>
</dbReference>
<dbReference type="RefSeq" id="WP_164256810.1">
    <property type="nucleotide sequence ID" value="NZ_JAAGMK010000152.1"/>
</dbReference>
<evidence type="ECO:0000256" key="8">
    <source>
        <dbReference type="SAM" id="MobiDB-lite"/>
    </source>
</evidence>
<evidence type="ECO:0000256" key="2">
    <source>
        <dbReference type="ARBA" id="ARBA00007520"/>
    </source>
</evidence>
<protein>
    <submittedName>
        <fullName evidence="11">MFS transporter</fullName>
    </submittedName>
</protein>
<evidence type="ECO:0000256" key="3">
    <source>
        <dbReference type="ARBA" id="ARBA00022448"/>
    </source>
</evidence>
<evidence type="ECO:0000259" key="10">
    <source>
        <dbReference type="PROSITE" id="PS50850"/>
    </source>
</evidence>
<feature type="transmembrane region" description="Helical" evidence="9">
    <location>
        <begin position="309"/>
        <end position="327"/>
    </location>
</feature>